<comment type="function">
    <text evidence="8">Transfers a GMP moiety from GTP to Mo-molybdopterin (Mo-MPT) cofactor (Moco or molybdenum cofactor) to form Mo-molybdopterin guanine dinucleotide (Mo-MGD) cofactor.</text>
</comment>
<evidence type="ECO:0000256" key="6">
    <source>
        <dbReference type="ARBA" id="ARBA00023134"/>
    </source>
</evidence>
<organism evidence="10 11">
    <name type="scientific">Pseudoroseicyclus tamaricis</name>
    <dbReference type="NCBI Taxonomy" id="2705421"/>
    <lineage>
        <taxon>Bacteria</taxon>
        <taxon>Pseudomonadati</taxon>
        <taxon>Pseudomonadota</taxon>
        <taxon>Alphaproteobacteria</taxon>
        <taxon>Rhodobacterales</taxon>
        <taxon>Paracoccaceae</taxon>
        <taxon>Pseudoroseicyclus</taxon>
    </lineage>
</organism>
<keyword evidence="2 8" id="KW-0808">Transferase</keyword>
<comment type="cofactor">
    <cofactor evidence="8">
        <name>Mg(2+)</name>
        <dbReference type="ChEBI" id="CHEBI:18420"/>
    </cofactor>
</comment>
<comment type="domain">
    <text evidence="8">The N-terminal domain determines nucleotide recognition and specific binding, while the C-terminal domain determines the specific binding to the target protein.</text>
</comment>
<feature type="binding site" evidence="8">
    <location>
        <position position="100"/>
    </location>
    <ligand>
        <name>Mg(2+)</name>
        <dbReference type="ChEBI" id="CHEBI:18420"/>
    </ligand>
</feature>
<comment type="subcellular location">
    <subcellularLocation>
        <location evidence="8">Cytoplasm</location>
    </subcellularLocation>
</comment>
<comment type="catalytic activity">
    <reaction evidence="8">
        <text>Mo-molybdopterin + GTP + H(+) = Mo-molybdopterin guanine dinucleotide + diphosphate</text>
        <dbReference type="Rhea" id="RHEA:34243"/>
        <dbReference type="ChEBI" id="CHEBI:15378"/>
        <dbReference type="ChEBI" id="CHEBI:33019"/>
        <dbReference type="ChEBI" id="CHEBI:37565"/>
        <dbReference type="ChEBI" id="CHEBI:71302"/>
        <dbReference type="ChEBI" id="CHEBI:71310"/>
        <dbReference type="EC" id="2.7.7.77"/>
    </reaction>
</comment>
<accession>A0A6B2JVI6</accession>
<evidence type="ECO:0000256" key="2">
    <source>
        <dbReference type="ARBA" id="ARBA00022679"/>
    </source>
</evidence>
<keyword evidence="6 8" id="KW-0342">GTP-binding</keyword>
<dbReference type="SUPFAM" id="SSF53448">
    <property type="entry name" value="Nucleotide-diphospho-sugar transferases"/>
    <property type="match status" value="1"/>
</dbReference>
<proteinExistence type="inferred from homology"/>
<evidence type="ECO:0000256" key="4">
    <source>
        <dbReference type="ARBA" id="ARBA00022741"/>
    </source>
</evidence>
<dbReference type="Gene3D" id="3.90.550.10">
    <property type="entry name" value="Spore Coat Polysaccharide Biosynthesis Protein SpsA, Chain A"/>
    <property type="match status" value="1"/>
</dbReference>
<keyword evidence="11" id="KW-1185">Reference proteome</keyword>
<keyword evidence="7 8" id="KW-0501">Molybdenum cofactor biosynthesis</keyword>
<comment type="subunit">
    <text evidence="8">Monomer.</text>
</comment>
<evidence type="ECO:0000256" key="1">
    <source>
        <dbReference type="ARBA" id="ARBA00022490"/>
    </source>
</evidence>
<dbReference type="AlphaFoldDB" id="A0A6B2JVI6"/>
<protein>
    <recommendedName>
        <fullName evidence="8">Molybdenum cofactor guanylyltransferase</fullName>
        <shortName evidence="8">MoCo guanylyltransferase</shortName>
        <ecNumber evidence="8">2.7.7.77</ecNumber>
    </recommendedName>
    <alternativeName>
        <fullName evidence="8">GTP:molybdopterin guanylyltransferase</fullName>
    </alternativeName>
    <alternativeName>
        <fullName evidence="8">Mo-MPT guanylyltransferase</fullName>
    </alternativeName>
    <alternativeName>
        <fullName evidence="8">Molybdopterin guanylyltransferase</fullName>
    </alternativeName>
    <alternativeName>
        <fullName evidence="8">Molybdopterin-guanine dinucleotide synthase</fullName>
        <shortName evidence="8">MGD synthase</shortName>
    </alternativeName>
</protein>
<keyword evidence="4 8" id="KW-0547">Nucleotide-binding</keyword>
<feature type="binding site" evidence="8">
    <location>
        <position position="21"/>
    </location>
    <ligand>
        <name>GTP</name>
        <dbReference type="ChEBI" id="CHEBI:37565"/>
    </ligand>
</feature>
<comment type="similarity">
    <text evidence="8">Belongs to the MobA family.</text>
</comment>
<comment type="caution">
    <text evidence="10">The sequence shown here is derived from an EMBL/GenBank/DDBJ whole genome shotgun (WGS) entry which is preliminary data.</text>
</comment>
<evidence type="ECO:0000256" key="8">
    <source>
        <dbReference type="HAMAP-Rule" id="MF_00316"/>
    </source>
</evidence>
<dbReference type="PANTHER" id="PTHR19136:SF81">
    <property type="entry name" value="MOLYBDENUM COFACTOR GUANYLYLTRANSFERASE"/>
    <property type="match status" value="1"/>
</dbReference>
<evidence type="ECO:0000313" key="10">
    <source>
        <dbReference type="EMBL" id="NDV02100.1"/>
    </source>
</evidence>
<gene>
    <name evidence="8 10" type="primary">mobA</name>
    <name evidence="10" type="ORF">GZA08_14105</name>
</gene>
<evidence type="ECO:0000259" key="9">
    <source>
        <dbReference type="Pfam" id="PF12804"/>
    </source>
</evidence>
<dbReference type="InterPro" id="IPR029044">
    <property type="entry name" value="Nucleotide-diphossugar_trans"/>
</dbReference>
<name>A0A6B2JVI6_9RHOB</name>
<evidence type="ECO:0000256" key="7">
    <source>
        <dbReference type="ARBA" id="ARBA00023150"/>
    </source>
</evidence>
<dbReference type="EC" id="2.7.7.77" evidence="8"/>
<dbReference type="GO" id="GO:0046872">
    <property type="term" value="F:metal ion binding"/>
    <property type="evidence" value="ECO:0007669"/>
    <property type="project" value="UniProtKB-KW"/>
</dbReference>
<dbReference type="GO" id="GO:1902758">
    <property type="term" value="P:bis(molybdopterin guanine dinucleotide)molybdenum biosynthetic process"/>
    <property type="evidence" value="ECO:0007669"/>
    <property type="project" value="TreeGrafter"/>
</dbReference>
<reference evidence="10 11" key="1">
    <citation type="submission" date="2020-02" db="EMBL/GenBank/DDBJ databases">
        <title>Pseudoroseicyclus tamarix, sp. nov., isolated from offshore sediment of a Tamarix chinensis forest.</title>
        <authorList>
            <person name="Gai Y."/>
        </authorList>
    </citation>
    <scope>NUCLEOTIDE SEQUENCE [LARGE SCALE GENOMIC DNA]</scope>
    <source>
        <strain evidence="10 11">CLL3-39</strain>
    </source>
</reference>
<keyword evidence="5 8" id="KW-0460">Magnesium</keyword>
<dbReference type="HAMAP" id="MF_00316">
    <property type="entry name" value="MobA"/>
    <property type="match status" value="1"/>
</dbReference>
<dbReference type="GO" id="GO:0005525">
    <property type="term" value="F:GTP binding"/>
    <property type="evidence" value="ECO:0007669"/>
    <property type="project" value="UniProtKB-UniRule"/>
</dbReference>
<dbReference type="RefSeq" id="WP_163894729.1">
    <property type="nucleotide sequence ID" value="NZ_JAAFYS010000003.1"/>
</dbReference>
<dbReference type="EMBL" id="JAAGAB010000003">
    <property type="protein sequence ID" value="NDV02100.1"/>
    <property type="molecule type" value="Genomic_DNA"/>
</dbReference>
<feature type="binding site" evidence="8">
    <location>
        <begin position="8"/>
        <end position="10"/>
    </location>
    <ligand>
        <name>GTP</name>
        <dbReference type="ChEBI" id="CHEBI:37565"/>
    </ligand>
</feature>
<keyword evidence="1 8" id="KW-0963">Cytoplasm</keyword>
<feature type="binding site" evidence="8">
    <location>
        <position position="100"/>
    </location>
    <ligand>
        <name>GTP</name>
        <dbReference type="ChEBI" id="CHEBI:37565"/>
    </ligand>
</feature>
<evidence type="ECO:0000256" key="5">
    <source>
        <dbReference type="ARBA" id="ARBA00022842"/>
    </source>
</evidence>
<dbReference type="Proteomes" id="UP000474757">
    <property type="component" value="Unassembled WGS sequence"/>
</dbReference>
<feature type="binding site" evidence="8">
    <location>
        <position position="67"/>
    </location>
    <ligand>
        <name>GTP</name>
        <dbReference type="ChEBI" id="CHEBI:37565"/>
    </ligand>
</feature>
<feature type="domain" description="MobA-like NTP transferase" evidence="9">
    <location>
        <begin position="5"/>
        <end position="158"/>
    </location>
</feature>
<dbReference type="Pfam" id="PF12804">
    <property type="entry name" value="NTP_transf_3"/>
    <property type="match status" value="1"/>
</dbReference>
<evidence type="ECO:0000256" key="3">
    <source>
        <dbReference type="ARBA" id="ARBA00022723"/>
    </source>
</evidence>
<keyword evidence="10" id="KW-0548">Nucleotidyltransferase</keyword>
<dbReference type="InterPro" id="IPR013482">
    <property type="entry name" value="Molybde_CF_guanTrfase"/>
</dbReference>
<evidence type="ECO:0000313" key="11">
    <source>
        <dbReference type="Proteomes" id="UP000474757"/>
    </source>
</evidence>
<keyword evidence="3 8" id="KW-0479">Metal-binding</keyword>
<dbReference type="GO" id="GO:0061603">
    <property type="term" value="F:molybdenum cofactor guanylyltransferase activity"/>
    <property type="evidence" value="ECO:0007669"/>
    <property type="project" value="UniProtKB-EC"/>
</dbReference>
<sequence length="196" mass="19951">MHPLGLILAGGAGRRMGGADKALLPLAGRPLWRHVEARLGPQVAELALSAGGDAARFEGFSGPVLADAGAGGQGPLAGILQGLRWAERLGAEGVITTPVDLPFLPGDLVPQLYLAAEETGCAIAASGGRRHGTCGLWPVSALPRLAAALAAGERRVMDFAATLSPGEAAWPGGTADPFFNINRPEDLAEAEARLAP</sequence>
<dbReference type="NCBIfam" id="TIGR02665">
    <property type="entry name" value="molyb_mobA"/>
    <property type="match status" value="1"/>
</dbReference>
<dbReference type="CDD" id="cd02503">
    <property type="entry name" value="MobA"/>
    <property type="match status" value="1"/>
</dbReference>
<dbReference type="InterPro" id="IPR025877">
    <property type="entry name" value="MobA-like_NTP_Trfase"/>
</dbReference>
<dbReference type="PANTHER" id="PTHR19136">
    <property type="entry name" value="MOLYBDENUM COFACTOR GUANYLYLTRANSFERASE"/>
    <property type="match status" value="1"/>
</dbReference>
<comment type="caution">
    <text evidence="8">Lacks conserved residue(s) required for the propagation of feature annotation.</text>
</comment>
<dbReference type="GO" id="GO:0005737">
    <property type="term" value="C:cytoplasm"/>
    <property type="evidence" value="ECO:0007669"/>
    <property type="project" value="UniProtKB-SubCell"/>
</dbReference>